<dbReference type="GO" id="GO:0006508">
    <property type="term" value="P:proteolysis"/>
    <property type="evidence" value="ECO:0007669"/>
    <property type="project" value="UniProtKB-KW"/>
</dbReference>
<sequence length="440" mass="47279">MIRYILSALIAFTPIAAMCQTDIEEIVTPGGTTFWLATEPTIPIVSMEIIFRGGAGVDPADRPGAVTMMAGLLNEGAGDMTALEYAAASEELAARISFDAGRDTLTVSASMLREVRTDVAELVRLAVQEPRFDPDAISRVRSQLLSVTRSNRTDPSELAREALFSIAFPDHAYSRGTDGTPPSIAVMTIEDLQAAHHAAISRDRAYISVVGDISADEAAELVDHVMVGIPSSDTPLPGDMPVHLRGGVHVVDLPGTQSRALFGHQGLQRDDPDFMAAYVMNHILGGGGFSSRLTEEIREKRGLTYGISTFMASLSHGPLFLGSVASANDTIAETIELVRREWVRMAEGGVTEQELDEAKRYLTGAYPLRFDTNAKIADILVGVQEAELGIDYTQRRNSLIEAVTVDDIARVAARLLQSDDLTVVVVGQPQGLTTTVSALN</sequence>
<dbReference type="RefSeq" id="WP_097928642.1">
    <property type="nucleotide sequence ID" value="NZ_OCTN01000001.1"/>
</dbReference>
<dbReference type="SUPFAM" id="SSF63411">
    <property type="entry name" value="LuxS/MPP-like metallohydrolase"/>
    <property type="match status" value="2"/>
</dbReference>
<organism evidence="3 4">
    <name type="scientific">Pontivivens marinum</name>
    <dbReference type="NCBI Taxonomy" id="1690039"/>
    <lineage>
        <taxon>Bacteria</taxon>
        <taxon>Pseudomonadati</taxon>
        <taxon>Pseudomonadota</taxon>
        <taxon>Alphaproteobacteria</taxon>
        <taxon>Rhodobacterales</taxon>
        <taxon>Paracoccaceae</taxon>
        <taxon>Pontivivens</taxon>
    </lineage>
</organism>
<gene>
    <name evidence="3" type="ORF">SAMN06273572_101966</name>
</gene>
<dbReference type="Proteomes" id="UP000220034">
    <property type="component" value="Unassembled WGS sequence"/>
</dbReference>
<protein>
    <submittedName>
        <fullName evidence="3">Zinc protease</fullName>
    </submittedName>
</protein>
<keyword evidence="4" id="KW-1185">Reference proteome</keyword>
<evidence type="ECO:0000313" key="3">
    <source>
        <dbReference type="EMBL" id="SOH93111.1"/>
    </source>
</evidence>
<keyword evidence="1" id="KW-0732">Signal</keyword>
<evidence type="ECO:0000256" key="1">
    <source>
        <dbReference type="SAM" id="SignalP"/>
    </source>
</evidence>
<feature type="domain" description="Peptidase M16 C-terminal" evidence="2">
    <location>
        <begin position="188"/>
        <end position="361"/>
    </location>
</feature>
<dbReference type="Pfam" id="PF05193">
    <property type="entry name" value="Peptidase_M16_C"/>
    <property type="match status" value="1"/>
</dbReference>
<evidence type="ECO:0000259" key="2">
    <source>
        <dbReference type="Pfam" id="PF05193"/>
    </source>
</evidence>
<dbReference type="InterPro" id="IPR050361">
    <property type="entry name" value="MPP/UQCRC_Complex"/>
</dbReference>
<reference evidence="4" key="1">
    <citation type="submission" date="2017-09" db="EMBL/GenBank/DDBJ databases">
        <authorList>
            <person name="Varghese N."/>
            <person name="Submissions S."/>
        </authorList>
    </citation>
    <scope>NUCLEOTIDE SEQUENCE [LARGE SCALE GENOMIC DNA]</scope>
    <source>
        <strain evidence="4">C7</strain>
    </source>
</reference>
<dbReference type="GO" id="GO:0008233">
    <property type="term" value="F:peptidase activity"/>
    <property type="evidence" value="ECO:0007669"/>
    <property type="project" value="UniProtKB-KW"/>
</dbReference>
<evidence type="ECO:0000313" key="4">
    <source>
        <dbReference type="Proteomes" id="UP000220034"/>
    </source>
</evidence>
<feature type="signal peptide" evidence="1">
    <location>
        <begin position="1"/>
        <end position="19"/>
    </location>
</feature>
<dbReference type="GO" id="GO:0046872">
    <property type="term" value="F:metal ion binding"/>
    <property type="evidence" value="ECO:0007669"/>
    <property type="project" value="InterPro"/>
</dbReference>
<proteinExistence type="predicted"/>
<keyword evidence="3" id="KW-0645">Protease</keyword>
<dbReference type="EMBL" id="OCTN01000001">
    <property type="protein sequence ID" value="SOH93111.1"/>
    <property type="molecule type" value="Genomic_DNA"/>
</dbReference>
<feature type="chain" id="PRO_5013401759" evidence="1">
    <location>
        <begin position="20"/>
        <end position="440"/>
    </location>
</feature>
<name>A0A2C9CNK4_9RHOB</name>
<dbReference type="PANTHER" id="PTHR11851">
    <property type="entry name" value="METALLOPROTEASE"/>
    <property type="match status" value="1"/>
</dbReference>
<dbReference type="InterPro" id="IPR007863">
    <property type="entry name" value="Peptidase_M16_C"/>
</dbReference>
<keyword evidence="3" id="KW-0378">Hydrolase</keyword>
<accession>A0A2C9CNK4</accession>
<dbReference type="InterPro" id="IPR011249">
    <property type="entry name" value="Metalloenz_LuxS/M16"/>
</dbReference>
<dbReference type="PANTHER" id="PTHR11851:SF224">
    <property type="entry name" value="PROCESSING PROTEASE"/>
    <property type="match status" value="1"/>
</dbReference>
<dbReference type="OrthoDB" id="9811314at2"/>
<dbReference type="AlphaFoldDB" id="A0A2C9CNK4"/>
<dbReference type="Gene3D" id="3.30.830.10">
    <property type="entry name" value="Metalloenzyme, LuxS/M16 peptidase-like"/>
    <property type="match status" value="2"/>
</dbReference>